<organism evidence="4 5">
    <name type="scientific">Lederbergia galactosidilytica</name>
    <dbReference type="NCBI Taxonomy" id="217031"/>
    <lineage>
        <taxon>Bacteria</taxon>
        <taxon>Bacillati</taxon>
        <taxon>Bacillota</taxon>
        <taxon>Bacilli</taxon>
        <taxon>Bacillales</taxon>
        <taxon>Bacillaceae</taxon>
        <taxon>Lederbergia</taxon>
    </lineage>
</organism>
<dbReference type="InterPro" id="IPR051534">
    <property type="entry name" value="CBASS_pafABC_assoc_protein"/>
</dbReference>
<evidence type="ECO:0000313" key="4">
    <source>
        <dbReference type="EMBL" id="OAK70113.1"/>
    </source>
</evidence>
<dbReference type="InterPro" id="IPR036390">
    <property type="entry name" value="WH_DNA-bd_sf"/>
</dbReference>
<dbReference type="Pfam" id="PF13280">
    <property type="entry name" value="WYL"/>
    <property type="match status" value="1"/>
</dbReference>
<dbReference type="Proteomes" id="UP000077881">
    <property type="component" value="Unassembled WGS sequence"/>
</dbReference>
<protein>
    <recommendedName>
        <fullName evidence="3">HTH deoR-type domain-containing protein</fullName>
    </recommendedName>
</protein>
<dbReference type="EMBL" id="LDJR01000052">
    <property type="protein sequence ID" value="OAK70113.1"/>
    <property type="molecule type" value="Genomic_DNA"/>
</dbReference>
<dbReference type="SMART" id="SM00420">
    <property type="entry name" value="HTH_DEOR"/>
    <property type="match status" value="1"/>
</dbReference>
<keyword evidence="5" id="KW-1185">Reference proteome</keyword>
<dbReference type="InterPro" id="IPR028349">
    <property type="entry name" value="PafC-like"/>
</dbReference>
<dbReference type="PROSITE" id="PS51000">
    <property type="entry name" value="HTH_DEOR_2"/>
    <property type="match status" value="1"/>
</dbReference>
<dbReference type="RefSeq" id="WP_064468311.1">
    <property type="nucleotide sequence ID" value="NZ_LDJR01000052.1"/>
</dbReference>
<dbReference type="PROSITE" id="PS52050">
    <property type="entry name" value="WYL"/>
    <property type="match status" value="1"/>
</dbReference>
<dbReference type="Gene3D" id="1.10.10.10">
    <property type="entry name" value="Winged helix-like DNA-binding domain superfamily/Winged helix DNA-binding domain"/>
    <property type="match status" value="1"/>
</dbReference>
<dbReference type="Pfam" id="PF08279">
    <property type="entry name" value="HTH_11"/>
    <property type="match status" value="1"/>
</dbReference>
<feature type="domain" description="HTH deoR-type" evidence="3">
    <location>
        <begin position="3"/>
        <end position="62"/>
    </location>
</feature>
<evidence type="ECO:0000259" key="3">
    <source>
        <dbReference type="PROSITE" id="PS51000"/>
    </source>
</evidence>
<dbReference type="InterPro" id="IPR026881">
    <property type="entry name" value="WYL_dom"/>
</dbReference>
<dbReference type="InterPro" id="IPR001034">
    <property type="entry name" value="DeoR_HTH"/>
</dbReference>
<dbReference type="PANTHER" id="PTHR34580">
    <property type="match status" value="1"/>
</dbReference>
<dbReference type="PATRIC" id="fig|217031.6.peg.2830"/>
<keyword evidence="1" id="KW-0805">Transcription regulation</keyword>
<dbReference type="AlphaFoldDB" id="A0A177ZR85"/>
<dbReference type="OrthoDB" id="9815009at2"/>
<dbReference type="InterPro" id="IPR036388">
    <property type="entry name" value="WH-like_DNA-bd_sf"/>
</dbReference>
<evidence type="ECO:0000256" key="2">
    <source>
        <dbReference type="ARBA" id="ARBA00023163"/>
    </source>
</evidence>
<gene>
    <name evidence="4" type="ORF">ABB05_13135</name>
</gene>
<name>A0A177ZR85_9BACI</name>
<dbReference type="SUPFAM" id="SSF46785">
    <property type="entry name" value="Winged helix' DNA-binding domain"/>
    <property type="match status" value="1"/>
</dbReference>
<evidence type="ECO:0000313" key="5">
    <source>
        <dbReference type="Proteomes" id="UP000077881"/>
    </source>
</evidence>
<accession>A0A177ZR85</accession>
<dbReference type="PANTHER" id="PTHR34580:SF9">
    <property type="entry name" value="SLL5097 PROTEIN"/>
    <property type="match status" value="1"/>
</dbReference>
<dbReference type="STRING" id="217031.ABB05_13135"/>
<dbReference type="GO" id="GO:0003700">
    <property type="term" value="F:DNA-binding transcription factor activity"/>
    <property type="evidence" value="ECO:0007669"/>
    <property type="project" value="InterPro"/>
</dbReference>
<keyword evidence="2" id="KW-0804">Transcription</keyword>
<evidence type="ECO:0000256" key="1">
    <source>
        <dbReference type="ARBA" id="ARBA00023015"/>
    </source>
</evidence>
<reference evidence="4 5" key="1">
    <citation type="submission" date="2015-05" db="EMBL/GenBank/DDBJ databases">
        <title>Comparison of genome.</title>
        <authorList>
            <person name="Zheng Z."/>
            <person name="Sun M."/>
        </authorList>
    </citation>
    <scope>NUCLEOTIDE SEQUENCE [LARGE SCALE GENOMIC DNA]</scope>
    <source>
        <strain evidence="4 5">G25-74</strain>
    </source>
</reference>
<proteinExistence type="predicted"/>
<comment type="caution">
    <text evidence="4">The sequence shown here is derived from an EMBL/GenBank/DDBJ whole genome shotgun (WGS) entry which is preliminary data.</text>
</comment>
<dbReference type="InterPro" id="IPR013196">
    <property type="entry name" value="HTH_11"/>
</dbReference>
<sequence length="312" mass="36825">MKKAERINQMLRFINQKKQFTLKDLMQEFKISKRTALRDITTLEEIGVPVYVEYGRYGGYRLLNQMQLPPISFTSQEVYALYFAMKALSSFSNLPFQVAFRSIHKKFLNELSENQRQAIERMQNRVSFRHTEQIKDSEHLEILLLAAAQNKVLKIAYQKPAQTSTRLIQPIAIYFMKGYWYCQAYDMCKEAYRVFRCDRVTSAQVTDIQPLVYLNDITLKNAHSLWTPSENAIQFKCFIDQKGVEHFYQDHYPSIKLIHEGENMYLVGSYEPNELDFIVKYLSGFGQSVKIIKPEILKEELRQYYTDLLNHI</sequence>
<dbReference type="PIRSF" id="PIRSF016838">
    <property type="entry name" value="PafC"/>
    <property type="match status" value="1"/>
</dbReference>